<dbReference type="Proteomes" id="UP001196413">
    <property type="component" value="Unassembled WGS sequence"/>
</dbReference>
<dbReference type="EMBL" id="JAHQIW010004958">
    <property type="protein sequence ID" value="KAJ1364388.1"/>
    <property type="molecule type" value="Genomic_DNA"/>
</dbReference>
<accession>A0AAD5MX20</accession>
<comment type="caution">
    <text evidence="1">The sequence shown here is derived from an EMBL/GenBank/DDBJ whole genome shotgun (WGS) entry which is preliminary data.</text>
</comment>
<proteinExistence type="predicted"/>
<name>A0AAD5MX20_PARTN</name>
<keyword evidence="2" id="KW-1185">Reference proteome</keyword>
<evidence type="ECO:0000313" key="2">
    <source>
        <dbReference type="Proteomes" id="UP001196413"/>
    </source>
</evidence>
<protein>
    <submittedName>
        <fullName evidence="1">Uncharacterized protein</fullName>
    </submittedName>
</protein>
<evidence type="ECO:0000313" key="1">
    <source>
        <dbReference type="EMBL" id="KAJ1364388.1"/>
    </source>
</evidence>
<sequence length="132" mass="14936">MWALTIANATVRRTEKPPIQWSDFFTISLEERYGAQRIRRAKSILWAILERDRKNGSVAGALSSHSTINRTTDDAGNATALSFYEDGVEAFCTDLKSSSNKVIIFHSYLWKTKKLVIGEHLKKDAVKSMNDK</sequence>
<dbReference type="AlphaFoldDB" id="A0AAD5MX20"/>
<reference evidence="1" key="1">
    <citation type="submission" date="2021-06" db="EMBL/GenBank/DDBJ databases">
        <title>Parelaphostrongylus tenuis whole genome reference sequence.</title>
        <authorList>
            <person name="Garwood T.J."/>
            <person name="Larsen P.A."/>
            <person name="Fountain-Jones N.M."/>
            <person name="Garbe J.R."/>
            <person name="Macchietto M.G."/>
            <person name="Kania S.A."/>
            <person name="Gerhold R.W."/>
            <person name="Richards J.E."/>
            <person name="Wolf T.M."/>
        </authorList>
    </citation>
    <scope>NUCLEOTIDE SEQUENCE</scope>
    <source>
        <strain evidence="1">MNPRO001-30</strain>
        <tissue evidence="1">Meninges</tissue>
    </source>
</reference>
<gene>
    <name evidence="1" type="ORF">KIN20_024477</name>
</gene>
<organism evidence="1 2">
    <name type="scientific">Parelaphostrongylus tenuis</name>
    <name type="common">Meningeal worm</name>
    <dbReference type="NCBI Taxonomy" id="148309"/>
    <lineage>
        <taxon>Eukaryota</taxon>
        <taxon>Metazoa</taxon>
        <taxon>Ecdysozoa</taxon>
        <taxon>Nematoda</taxon>
        <taxon>Chromadorea</taxon>
        <taxon>Rhabditida</taxon>
        <taxon>Rhabditina</taxon>
        <taxon>Rhabditomorpha</taxon>
        <taxon>Strongyloidea</taxon>
        <taxon>Metastrongylidae</taxon>
        <taxon>Parelaphostrongylus</taxon>
    </lineage>
</organism>